<keyword evidence="3" id="KW-0597">Phosphoprotein</keyword>
<evidence type="ECO:0000313" key="10">
    <source>
        <dbReference type="Proteomes" id="UP000008143"/>
    </source>
</evidence>
<evidence type="ECO:0000256" key="3">
    <source>
        <dbReference type="ARBA" id="ARBA00022553"/>
    </source>
</evidence>
<evidence type="ECO:0000256" key="1">
    <source>
        <dbReference type="ARBA" id="ARBA00004123"/>
    </source>
</evidence>
<accession>A0A8J0R2R1</accession>
<dbReference type="GO" id="GO:0006355">
    <property type="term" value="P:regulation of DNA-templated transcription"/>
    <property type="evidence" value="ECO:0000318"/>
    <property type="project" value="GO_Central"/>
</dbReference>
<evidence type="ECO:0000256" key="5">
    <source>
        <dbReference type="ARBA" id="ARBA00022813"/>
    </source>
</evidence>
<comment type="subcellular location">
    <subcellularLocation>
        <location evidence="1">Nucleus</location>
    </subcellularLocation>
</comment>
<dbReference type="Gene3D" id="2.60.40.10">
    <property type="entry name" value="Immunoglobulins"/>
    <property type="match status" value="2"/>
</dbReference>
<dbReference type="RefSeq" id="XP_004912959.2">
    <property type="nucleotide sequence ID" value="XM_004912902.4"/>
</dbReference>
<dbReference type="GO" id="GO:0035097">
    <property type="term" value="C:histone methyltransferase complex"/>
    <property type="evidence" value="ECO:0000318"/>
    <property type="project" value="GO_Central"/>
</dbReference>
<dbReference type="CTD" id="29915"/>
<feature type="domain" description="Fibronectin type-III" evidence="9">
    <location>
        <begin position="695"/>
        <end position="791"/>
    </location>
</feature>
<dbReference type="InterPro" id="IPR003961">
    <property type="entry name" value="FN3_dom"/>
</dbReference>
<dbReference type="Gene3D" id="2.120.10.80">
    <property type="entry name" value="Kelch-type beta propeller"/>
    <property type="match status" value="2"/>
</dbReference>
<dbReference type="SMART" id="SM00060">
    <property type="entry name" value="FN3"/>
    <property type="match status" value="2"/>
</dbReference>
<name>A0A8J0R2R1_XENTR</name>
<dbReference type="InterPro" id="IPR013783">
    <property type="entry name" value="Ig-like_fold"/>
</dbReference>
<protein>
    <submittedName>
        <fullName evidence="11">Host cell factor 2 isoform X1</fullName>
    </submittedName>
</protein>
<evidence type="ECO:0000256" key="8">
    <source>
        <dbReference type="SAM" id="MobiDB-lite"/>
    </source>
</evidence>
<dbReference type="GO" id="GO:0006338">
    <property type="term" value="P:chromatin remodeling"/>
    <property type="evidence" value="ECO:0000318"/>
    <property type="project" value="GO_Central"/>
</dbReference>
<feature type="region of interest" description="Disordered" evidence="8">
    <location>
        <begin position="793"/>
        <end position="833"/>
    </location>
</feature>
<dbReference type="SUPFAM" id="SSF49265">
    <property type="entry name" value="Fibronectin type III"/>
    <property type="match status" value="1"/>
</dbReference>
<dbReference type="Gene3D" id="6.10.250.2590">
    <property type="match status" value="1"/>
</dbReference>
<evidence type="ECO:0000256" key="7">
    <source>
        <dbReference type="ARBA" id="ARBA00023306"/>
    </source>
</evidence>
<gene>
    <name evidence="11 12" type="primary">hcfc2</name>
</gene>
<dbReference type="InterPro" id="IPR036116">
    <property type="entry name" value="FN3_sf"/>
</dbReference>
<feature type="domain" description="Fibronectin type-III" evidence="9">
    <location>
        <begin position="414"/>
        <end position="679"/>
    </location>
</feature>
<dbReference type="Pfam" id="PF13854">
    <property type="entry name" value="Kelch_HCF"/>
    <property type="match status" value="1"/>
</dbReference>
<dbReference type="FunFam" id="2.120.10.80:FF:000008">
    <property type="entry name" value="host cell factor 1 isoform X1"/>
    <property type="match status" value="1"/>
</dbReference>
<sequence>MLGKDFHTARLKLAISSPSDSAVPVPASPFAAVRPGVEPLRPAALWDGGAEAVGAVMAAAVPVQLTWGKVLSSTGPEPRSRHGHRAVAIRELMIIYGGGNEGIAEELHVYNTATNQWFLPAVRGDIPPGCAAHGFVCDGTRILVFGGMVEFGRYSNDIYELQASRWLWKKLKPQAPSSGSPPCPRLGHSFSLHGSKCYLFGGLANESEDTNNNIPRYLNDLYELELRPGSGIVGWNIPVTKGTPPSPRESHSAVVYCRKDTGKPKLYIFGGMSGCRLADLWELNIETMTWLSPQSKGAAPLPRSLHTANIIGNRMYVFGGWVPQRQCDDSPLSKDNQWKCTNSFSYLDLDKSEWVTLKSDCQEEKKNWPGPRAGHCAVTFGKRLYIWSGRDGYNKAWNYQVCCKDLWYIDTDTPPPPSQVQLIQATTNSFHLKWDELPTVEGYILQLNPESPASSIAGTPAPLSEISALNQGNGRSGDYSTTLPLFQTGLLGSGEAGDCQESPQQAVNCILSSGLRDHVCEQNTHNRPNKVQSQPSNLLQERSAALSENPSLSCNLNGKQQALRRLNSVVTAPLQYMPSIDSCTSQAKSTLPHSNNNSKDSKIKSGVKNGQRQWYDVGIFRNNSAVVTQFFLLPEEKQDASGKGGDSDIPDYTLLKKHDLLPGSVYRFRVAAINGCGVGPFSKVAEFKTCIPGYPGAPSSVKITKNAECIHISWDTPSSPTGNILEYSAYLAIRTSQVAETLNQLVFMKIYCGQKTSCTVTAAQLANAHVDCSSRPAVVFRISAKNEKGYGPATQVRWLQDSSKNKKETKATDKQCVPPSQSRENVRLKLESP</sequence>
<evidence type="ECO:0000256" key="4">
    <source>
        <dbReference type="ARBA" id="ARBA00022737"/>
    </source>
</evidence>
<keyword evidence="7" id="KW-0131">Cell cycle</keyword>
<dbReference type="PANTHER" id="PTHR46003:SF2">
    <property type="entry name" value="HOST CELL FACTOR 2"/>
    <property type="match status" value="1"/>
</dbReference>
<feature type="compositionally biased region" description="Basic and acidic residues" evidence="8">
    <location>
        <begin position="803"/>
        <end position="813"/>
    </location>
</feature>
<evidence type="ECO:0000256" key="6">
    <source>
        <dbReference type="ARBA" id="ARBA00023242"/>
    </source>
</evidence>
<evidence type="ECO:0000259" key="9">
    <source>
        <dbReference type="SMART" id="SM00060"/>
    </source>
</evidence>
<keyword evidence="6" id="KW-0539">Nucleus</keyword>
<proteinExistence type="predicted"/>
<dbReference type="InterPro" id="IPR043536">
    <property type="entry name" value="HCF1/2"/>
</dbReference>
<feature type="region of interest" description="Disordered" evidence="8">
    <location>
        <begin position="585"/>
        <end position="607"/>
    </location>
</feature>
<dbReference type="FunFam" id="2.120.10.80:FF:000015">
    <property type="entry name" value="host cell factor 1 isoform X1"/>
    <property type="match status" value="1"/>
</dbReference>
<organism evidence="10 11">
    <name type="scientific">Xenopus tropicalis</name>
    <name type="common">Western clawed frog</name>
    <name type="synonym">Silurana tropicalis</name>
    <dbReference type="NCBI Taxonomy" id="8364"/>
    <lineage>
        <taxon>Eukaryota</taxon>
        <taxon>Metazoa</taxon>
        <taxon>Chordata</taxon>
        <taxon>Craniata</taxon>
        <taxon>Vertebrata</taxon>
        <taxon>Euteleostomi</taxon>
        <taxon>Amphibia</taxon>
        <taxon>Batrachia</taxon>
        <taxon>Anura</taxon>
        <taxon>Pipoidea</taxon>
        <taxon>Pipidae</taxon>
        <taxon>Xenopodinae</taxon>
        <taxon>Xenopus</taxon>
        <taxon>Silurana</taxon>
    </lineage>
</organism>
<keyword evidence="2" id="KW-0880">Kelch repeat</keyword>
<dbReference type="CDD" id="cd00063">
    <property type="entry name" value="FN3"/>
    <property type="match status" value="2"/>
</dbReference>
<dbReference type="OrthoDB" id="10001928at2759"/>
<evidence type="ECO:0000256" key="2">
    <source>
        <dbReference type="ARBA" id="ARBA00022441"/>
    </source>
</evidence>
<keyword evidence="5" id="KW-0068">Autocatalytic cleavage</keyword>
<dbReference type="AGR" id="Xenbase:XB-GENE-991080"/>
<dbReference type="AlphaFoldDB" id="A0A8J0R2R1"/>
<dbReference type="InterPro" id="IPR015915">
    <property type="entry name" value="Kelch-typ_b-propeller"/>
</dbReference>
<dbReference type="Proteomes" id="UP000008143">
    <property type="component" value="Chromosome 3"/>
</dbReference>
<evidence type="ECO:0000313" key="12">
    <source>
        <dbReference type="Xenbase" id="XB-GENE-991080"/>
    </source>
</evidence>
<dbReference type="GO" id="GO:0003713">
    <property type="term" value="F:transcription coactivator activity"/>
    <property type="evidence" value="ECO:0000318"/>
    <property type="project" value="GO_Central"/>
</dbReference>
<dbReference type="PANTHER" id="PTHR46003">
    <property type="entry name" value="HOST CELL FACTOR"/>
    <property type="match status" value="1"/>
</dbReference>
<dbReference type="SUPFAM" id="SSF117281">
    <property type="entry name" value="Kelch motif"/>
    <property type="match status" value="1"/>
</dbReference>
<evidence type="ECO:0000313" key="11">
    <source>
        <dbReference type="RefSeq" id="XP_004912959.2"/>
    </source>
</evidence>
<dbReference type="OMA" id="VFKTLYC"/>
<dbReference type="Xenbase" id="XB-GENE-991080">
    <property type="gene designation" value="hcfc2"/>
</dbReference>
<reference evidence="11" key="1">
    <citation type="submission" date="2025-08" db="UniProtKB">
        <authorList>
            <consortium name="RefSeq"/>
        </authorList>
    </citation>
    <scope>IDENTIFICATION</scope>
    <source>
        <strain evidence="11">Nigerian</strain>
        <tissue evidence="11">Liver and blood</tissue>
    </source>
</reference>
<dbReference type="InterPro" id="IPR059124">
    <property type="entry name" value="Kelch_HCF"/>
</dbReference>
<feature type="compositionally biased region" description="Basic and acidic residues" evidence="8">
    <location>
        <begin position="824"/>
        <end position="833"/>
    </location>
</feature>
<dbReference type="GeneID" id="100127587"/>
<feature type="region of interest" description="Disordered" evidence="8">
    <location>
        <begin position="525"/>
        <end position="544"/>
    </location>
</feature>
<keyword evidence="10" id="KW-1185">Reference proteome</keyword>
<keyword evidence="4" id="KW-0677">Repeat</keyword>